<geneLocation type="plasmid" evidence="2 3">
    <name>pAC1520</name>
</geneLocation>
<accession>A0AAJ6CT35</accession>
<evidence type="ECO:0000256" key="1">
    <source>
        <dbReference type="SAM" id="MobiDB-lite"/>
    </source>
</evidence>
<name>A0AAJ6CT35_AERCA</name>
<organism evidence="2 3">
    <name type="scientific">Aeromonas caviae</name>
    <name type="common">Aeromonas punctata</name>
    <dbReference type="NCBI Taxonomy" id="648"/>
    <lineage>
        <taxon>Bacteria</taxon>
        <taxon>Pseudomonadati</taxon>
        <taxon>Pseudomonadota</taxon>
        <taxon>Gammaproteobacteria</taxon>
        <taxon>Aeromonadales</taxon>
        <taxon>Aeromonadaceae</taxon>
        <taxon>Aeromonas</taxon>
    </lineage>
</organism>
<dbReference type="EMBL" id="CP120943">
    <property type="protein sequence ID" value="WFG00130.1"/>
    <property type="molecule type" value="Genomic_DNA"/>
</dbReference>
<proteinExistence type="predicted"/>
<dbReference type="AlphaFoldDB" id="A0AAJ6CT35"/>
<protein>
    <submittedName>
        <fullName evidence="2">Uncharacterized protein</fullName>
    </submittedName>
</protein>
<gene>
    <name evidence="2" type="ORF">P5S46_21785</name>
</gene>
<sequence>MGESVDIQNPQIARALHQSIEERFYREQLIGLQAEANNLGYFFSKSDTMVAPSSIATPMLIDRFSRAIMHKRVSFMTPNRSESWETDVDGSMRDGYAETLCHEILGALSQQGISLQAGLNAKTFAAIDPLRELTSPLEELSAPGHGEGAGSAQPDNGAPEHAFNIATPLIANLVSQHINSIYWAHLIDALQNEARACGYEIAKTETEIDIPRNMVERMGSAITLCRRRFLYPNDSSSWVSDNDSDTESGFSSVFYHEMITSLAALGYRLQDTTQRKNAVDA</sequence>
<evidence type="ECO:0000313" key="2">
    <source>
        <dbReference type="EMBL" id="WFG00130.1"/>
    </source>
</evidence>
<feature type="region of interest" description="Disordered" evidence="1">
    <location>
        <begin position="139"/>
        <end position="158"/>
    </location>
</feature>
<dbReference type="Proteomes" id="UP001218423">
    <property type="component" value="Plasmid pAC1520"/>
</dbReference>
<evidence type="ECO:0000313" key="3">
    <source>
        <dbReference type="Proteomes" id="UP001218423"/>
    </source>
</evidence>
<keyword evidence="2" id="KW-0614">Plasmid</keyword>
<dbReference type="RefSeq" id="WP_128341441.1">
    <property type="nucleotide sequence ID" value="NZ_CAWOMG010000111.1"/>
</dbReference>
<reference evidence="2" key="1">
    <citation type="submission" date="2023-03" db="EMBL/GenBank/DDBJ databases">
        <title>Aeromonas caviae strain AC1520.</title>
        <authorList>
            <person name="Xie T."/>
            <person name="Zhang Q."/>
            <person name="Deng J."/>
            <person name="Li X."/>
        </authorList>
    </citation>
    <scope>NUCLEOTIDE SEQUENCE</scope>
    <source>
        <strain evidence="2">AC1520</strain>
        <plasmid evidence="2">pAC1520</plasmid>
    </source>
</reference>